<dbReference type="Pfam" id="PF22124">
    <property type="entry name" value="Glyco_hydro_95_cat"/>
    <property type="match status" value="1"/>
</dbReference>
<dbReference type="STRING" id="551991.SAMN05192529_10377"/>
<dbReference type="Pfam" id="PF14498">
    <property type="entry name" value="Glyco_hyd_65N_2"/>
    <property type="match status" value="1"/>
</dbReference>
<dbReference type="PANTHER" id="PTHR31084:SF0">
    <property type="entry name" value="ALPHA-L-FUCOSIDASE 2"/>
    <property type="match status" value="1"/>
</dbReference>
<organism evidence="5 6">
    <name type="scientific">Arachidicoccus rhizosphaerae</name>
    <dbReference type="NCBI Taxonomy" id="551991"/>
    <lineage>
        <taxon>Bacteria</taxon>
        <taxon>Pseudomonadati</taxon>
        <taxon>Bacteroidota</taxon>
        <taxon>Chitinophagia</taxon>
        <taxon>Chitinophagales</taxon>
        <taxon>Chitinophagaceae</taxon>
        <taxon>Arachidicoccus</taxon>
    </lineage>
</organism>
<feature type="chain" id="PRO_5011433571" evidence="1">
    <location>
        <begin position="29"/>
        <end position="837"/>
    </location>
</feature>
<dbReference type="PIRSF" id="PIRSF007663">
    <property type="entry name" value="UCP007663"/>
    <property type="match status" value="1"/>
</dbReference>
<dbReference type="SUPFAM" id="SSF48208">
    <property type="entry name" value="Six-hairpin glycosidases"/>
    <property type="match status" value="1"/>
</dbReference>
<dbReference type="EMBL" id="FNQY01000003">
    <property type="protein sequence ID" value="SDZ87247.1"/>
    <property type="molecule type" value="Genomic_DNA"/>
</dbReference>
<dbReference type="PANTHER" id="PTHR31084">
    <property type="entry name" value="ALPHA-L-FUCOSIDASE 2"/>
    <property type="match status" value="1"/>
</dbReference>
<evidence type="ECO:0000313" key="6">
    <source>
        <dbReference type="Proteomes" id="UP000199041"/>
    </source>
</evidence>
<keyword evidence="6" id="KW-1185">Reference proteome</keyword>
<feature type="domain" description="Glycosyl hydrolase family 95 catalytic" evidence="4">
    <location>
        <begin position="320"/>
        <end position="736"/>
    </location>
</feature>
<dbReference type="Pfam" id="PF21307">
    <property type="entry name" value="Glyco_hydro_95_C"/>
    <property type="match status" value="1"/>
</dbReference>
<dbReference type="Proteomes" id="UP000199041">
    <property type="component" value="Unassembled WGS sequence"/>
</dbReference>
<dbReference type="InterPro" id="IPR016518">
    <property type="entry name" value="Alpha-L-fucosidase"/>
</dbReference>
<evidence type="ECO:0000259" key="3">
    <source>
        <dbReference type="Pfam" id="PF21307"/>
    </source>
</evidence>
<dbReference type="InterPro" id="IPR012341">
    <property type="entry name" value="6hp_glycosidase-like_sf"/>
</dbReference>
<name>A0A1H3WJB9_9BACT</name>
<dbReference type="InterPro" id="IPR027414">
    <property type="entry name" value="GH95_N_dom"/>
</dbReference>
<reference evidence="5 6" key="1">
    <citation type="submission" date="2016-10" db="EMBL/GenBank/DDBJ databases">
        <authorList>
            <person name="de Groot N.N."/>
        </authorList>
    </citation>
    <scope>NUCLEOTIDE SEQUENCE [LARGE SCALE GENOMIC DNA]</scope>
    <source>
        <strain evidence="5 6">Vu-144</strain>
    </source>
</reference>
<dbReference type="InterPro" id="IPR008928">
    <property type="entry name" value="6-hairpin_glycosidase_sf"/>
</dbReference>
<sequence>MFVYFFSGSKKVLTLLGLATIFMGRVQANNLDTVRQRPDLNIVFDHPAQAFTQAIPLGNGRIGALIFGRTDTERIALNEITLWSGGPQDGDRKDAYQYLKPIQSFLLKGENQKAQELLQQHFTAAGRGTGFGNGADDPYGSYQTAGDLSILYRNKSEDITNYKRTLDLSTATGTVSYRKKGYHYQQEAFTDRINDITWVKITTDCPEGLDLAISLKRSAAVSALSIKGNEVVMEGRLPNGKMPGMRFVNTAQVFTNKGVVNKEDSCILVKGGHVCVIRVDSRTDYDPNTGTCRPELDLQALTEAAFLKKHLDNQNLNVAFDQAKEANSSSFQKLFNRCLLELPTGSEGDSVAGLSTEKRLIRYYKNGEDPTLPVLYFNFGRYLLISSSRPGLLPANLQGLWAVEYQAPWNADYHLNINLQMNYWLAETTNLSALADPLFSFTRHLVPNGEKTAWNYYRAKGWVAHVATNPWFFTSPGEGADWGSTLTGGAWLCDHLWEHFRFTRDTSFLAQYYQVLKGAAQFLSSILIREPEHGWLVTAPSNSPENAYKMPNGFIGQTCMGPTMDMQICRDIFSATIKASAILNKDHLFADSLQKLFIQLAPNQISPADGGVQEWLNDWPSTDPHHRHTSQLFGLFPYDEITPWSTPDLAKAAEKTLQLRGDGGTGWSRAWKISFWARLGDGDHAFKLLKGLLTPVTDLELKMKGGAGTYPNLFDAHPPFQIDGNFGAVAGMAEMLLQSHGNESVIRFLPALPCSKDWASGSIKGLVARGGYEVDILWRNHKFRQAEIHASKNGLCRVLLPLGSKIYDESHQPISAIQINDGIASFKALAGRTYLVH</sequence>
<evidence type="ECO:0000313" key="5">
    <source>
        <dbReference type="EMBL" id="SDZ87247.1"/>
    </source>
</evidence>
<dbReference type="InterPro" id="IPR049053">
    <property type="entry name" value="AFCA-like_C"/>
</dbReference>
<proteinExistence type="predicted"/>
<dbReference type="Gene3D" id="1.50.10.10">
    <property type="match status" value="1"/>
</dbReference>
<evidence type="ECO:0000259" key="2">
    <source>
        <dbReference type="Pfam" id="PF14498"/>
    </source>
</evidence>
<dbReference type="GO" id="GO:0004560">
    <property type="term" value="F:alpha-L-fucosidase activity"/>
    <property type="evidence" value="ECO:0007669"/>
    <property type="project" value="InterPro"/>
</dbReference>
<accession>A0A1H3WJB9</accession>
<dbReference type="AlphaFoldDB" id="A0A1H3WJB9"/>
<dbReference type="RefSeq" id="WP_211481741.1">
    <property type="nucleotide sequence ID" value="NZ_FNQY01000003.1"/>
</dbReference>
<protein>
    <submittedName>
        <fullName evidence="5">Alpha-L-fucosidase 2</fullName>
    </submittedName>
</protein>
<evidence type="ECO:0000256" key="1">
    <source>
        <dbReference type="SAM" id="SignalP"/>
    </source>
</evidence>
<feature type="domain" description="Alpha fucosidase A-like C-terminal" evidence="3">
    <location>
        <begin position="738"/>
        <end position="836"/>
    </location>
</feature>
<feature type="signal peptide" evidence="1">
    <location>
        <begin position="1"/>
        <end position="28"/>
    </location>
</feature>
<dbReference type="InterPro" id="IPR054363">
    <property type="entry name" value="GH95_cat"/>
</dbReference>
<feature type="domain" description="Glycosyl hydrolase family 95 N-terminal" evidence="2">
    <location>
        <begin position="43"/>
        <end position="287"/>
    </location>
</feature>
<evidence type="ECO:0000259" key="4">
    <source>
        <dbReference type="Pfam" id="PF22124"/>
    </source>
</evidence>
<keyword evidence="1" id="KW-0732">Signal</keyword>
<dbReference type="GO" id="GO:0005975">
    <property type="term" value="P:carbohydrate metabolic process"/>
    <property type="evidence" value="ECO:0007669"/>
    <property type="project" value="InterPro"/>
</dbReference>
<gene>
    <name evidence="5" type="ORF">SAMN05192529_10377</name>
</gene>